<feature type="region of interest" description="Disordered" evidence="2">
    <location>
        <begin position="382"/>
        <end position="417"/>
    </location>
</feature>
<sequence length="417" mass="45492">MGSGEADPGSEKGSGEEVPLASLVPCSICLEPVKDGGERSTAKLQCGHRFHLDCIGSAFNAKGVMQCPNCRKIEKGNWLYANGCRSYPDTSVDEWTHDEDLYDLNYSEMPYGVHWCPFSRLAHVHSSFEEGESTSISYHDLVSHHAVFAEQPAAPSSAHSCPYVAYFPLQHSASQPATDGTDDAPIFHHHWGSLSGRSDLQSSRPFPVVDLHYRSWEPHSPPYSVPNGRIGGAEPAAGPPAAMRPTRLNSDGHLRPGSFLPPFLIGHGGSRGQPRTQELHPAYQRRSAPGPQSMMSGVQRSVSTRNIAPPALPPPPPPPSDHSRFYLFPGGPSLPEAENPGGGRFYAWERDRFTPFPLMQVDRDSTWWRPFPTAATSLEAGSRAGILQWHGSESPSLQGRPDGPSHRSAQPPQMHPL</sequence>
<evidence type="ECO:0000313" key="5">
    <source>
        <dbReference type="Proteomes" id="UP000663760"/>
    </source>
</evidence>
<evidence type="ECO:0000259" key="3">
    <source>
        <dbReference type="PROSITE" id="PS50089"/>
    </source>
</evidence>
<dbReference type="PANTHER" id="PTHR46798:SF3">
    <property type="entry name" value="RING FINGER FAMILY PROTEIN"/>
    <property type="match status" value="1"/>
</dbReference>
<evidence type="ECO:0000256" key="2">
    <source>
        <dbReference type="SAM" id="MobiDB-lite"/>
    </source>
</evidence>
<feature type="region of interest" description="Disordered" evidence="2">
    <location>
        <begin position="282"/>
        <end position="340"/>
    </location>
</feature>
<dbReference type="Pfam" id="PF13639">
    <property type="entry name" value="zf-RING_2"/>
    <property type="match status" value="1"/>
</dbReference>
<keyword evidence="1" id="KW-0863">Zinc-finger</keyword>
<organism evidence="4 5">
    <name type="scientific">Spirodela intermedia</name>
    <name type="common">Intermediate duckweed</name>
    <dbReference type="NCBI Taxonomy" id="51605"/>
    <lineage>
        <taxon>Eukaryota</taxon>
        <taxon>Viridiplantae</taxon>
        <taxon>Streptophyta</taxon>
        <taxon>Embryophyta</taxon>
        <taxon>Tracheophyta</taxon>
        <taxon>Spermatophyta</taxon>
        <taxon>Magnoliopsida</taxon>
        <taxon>Liliopsida</taxon>
        <taxon>Araceae</taxon>
        <taxon>Lemnoideae</taxon>
        <taxon>Spirodela</taxon>
    </lineage>
</organism>
<dbReference type="InterPro" id="IPR044274">
    <property type="entry name" value="RFI2"/>
</dbReference>
<reference evidence="4" key="1">
    <citation type="submission" date="2020-02" db="EMBL/GenBank/DDBJ databases">
        <authorList>
            <person name="Scholz U."/>
            <person name="Mascher M."/>
            <person name="Fiebig A."/>
        </authorList>
    </citation>
    <scope>NUCLEOTIDE SEQUENCE</scope>
</reference>
<feature type="domain" description="RING-type" evidence="3">
    <location>
        <begin position="26"/>
        <end position="71"/>
    </location>
</feature>
<dbReference type="SMART" id="SM00184">
    <property type="entry name" value="RING"/>
    <property type="match status" value="1"/>
</dbReference>
<keyword evidence="1" id="KW-0479">Metal-binding</keyword>
<keyword evidence="1" id="KW-0862">Zinc</keyword>
<dbReference type="Gene3D" id="3.30.40.10">
    <property type="entry name" value="Zinc/RING finger domain, C3HC4 (zinc finger)"/>
    <property type="match status" value="1"/>
</dbReference>
<dbReference type="InterPro" id="IPR001841">
    <property type="entry name" value="Znf_RING"/>
</dbReference>
<dbReference type="PANTHER" id="PTHR46798">
    <property type="entry name" value="OS09G0511500 PROTEIN"/>
    <property type="match status" value="1"/>
</dbReference>
<dbReference type="InterPro" id="IPR013083">
    <property type="entry name" value="Znf_RING/FYVE/PHD"/>
</dbReference>
<feature type="compositionally biased region" description="Pro residues" evidence="2">
    <location>
        <begin position="310"/>
        <end position="320"/>
    </location>
</feature>
<evidence type="ECO:0000313" key="4">
    <source>
        <dbReference type="EMBL" id="CAA7398431.1"/>
    </source>
</evidence>
<name>A0A7I8KLA3_SPIIN</name>
<gene>
    <name evidence="4" type="ORF">SI8410_06009096</name>
</gene>
<dbReference type="AlphaFoldDB" id="A0A7I8KLA3"/>
<dbReference type="PROSITE" id="PS50089">
    <property type="entry name" value="ZF_RING_2"/>
    <property type="match status" value="1"/>
</dbReference>
<dbReference type="OrthoDB" id="8062037at2759"/>
<dbReference type="Proteomes" id="UP000663760">
    <property type="component" value="Chromosome 6"/>
</dbReference>
<protein>
    <recommendedName>
        <fullName evidence="3">RING-type domain-containing protein</fullName>
    </recommendedName>
</protein>
<dbReference type="CDD" id="cd16448">
    <property type="entry name" value="RING-H2"/>
    <property type="match status" value="1"/>
</dbReference>
<dbReference type="EMBL" id="LR746269">
    <property type="protein sequence ID" value="CAA7398431.1"/>
    <property type="molecule type" value="Genomic_DNA"/>
</dbReference>
<keyword evidence="5" id="KW-1185">Reference proteome</keyword>
<feature type="region of interest" description="Disordered" evidence="2">
    <location>
        <begin position="227"/>
        <end position="262"/>
    </location>
</feature>
<feature type="compositionally biased region" description="Low complexity" evidence="2">
    <location>
        <begin position="232"/>
        <end position="241"/>
    </location>
</feature>
<dbReference type="SUPFAM" id="SSF57850">
    <property type="entry name" value="RING/U-box"/>
    <property type="match status" value="1"/>
</dbReference>
<proteinExistence type="predicted"/>
<dbReference type="GO" id="GO:0008270">
    <property type="term" value="F:zinc ion binding"/>
    <property type="evidence" value="ECO:0007669"/>
    <property type="project" value="UniProtKB-KW"/>
</dbReference>
<accession>A0A7I8KLA3</accession>
<evidence type="ECO:0000256" key="1">
    <source>
        <dbReference type="PROSITE-ProRule" id="PRU00175"/>
    </source>
</evidence>
<dbReference type="GO" id="GO:0004842">
    <property type="term" value="F:ubiquitin-protein transferase activity"/>
    <property type="evidence" value="ECO:0007669"/>
    <property type="project" value="InterPro"/>
</dbReference>
<feature type="compositionally biased region" description="Polar residues" evidence="2">
    <location>
        <begin position="293"/>
        <end position="306"/>
    </location>
</feature>